<dbReference type="Proteomes" id="UP001165289">
    <property type="component" value="Unassembled WGS sequence"/>
</dbReference>
<dbReference type="PIRSF" id="PIRSF000779">
    <property type="entry name" value="RNA_pol_Rpb8"/>
    <property type="match status" value="1"/>
</dbReference>
<dbReference type="PANTHER" id="PTHR10917">
    <property type="entry name" value="DNA-DIRECTED RNA POLYMERASES I, II, AND III SUBUNIT RPABC3"/>
    <property type="match status" value="1"/>
</dbReference>
<keyword evidence="6" id="KW-0240">DNA-directed RNA polymerase</keyword>
<dbReference type="GO" id="GO:0005665">
    <property type="term" value="C:RNA polymerase II, core complex"/>
    <property type="evidence" value="ECO:0007669"/>
    <property type="project" value="UniProtKB-UniRule"/>
</dbReference>
<keyword evidence="3 5" id="KW-0539">Nucleus</keyword>
<evidence type="ECO:0000256" key="5">
    <source>
        <dbReference type="PIRNR" id="PIRNR000779"/>
    </source>
</evidence>
<dbReference type="InterPro" id="IPR005570">
    <property type="entry name" value="RPABC3"/>
</dbReference>
<dbReference type="Gene3D" id="2.40.50.140">
    <property type="entry name" value="Nucleic acid-binding proteins"/>
    <property type="match status" value="1"/>
</dbReference>
<dbReference type="Pfam" id="PF03870">
    <property type="entry name" value="RNA_pol_Rpb8"/>
    <property type="match status" value="1"/>
</dbReference>
<dbReference type="InterPro" id="IPR012340">
    <property type="entry name" value="NA-bd_OB-fold"/>
</dbReference>
<dbReference type="AlphaFoldDB" id="A0AAV7KIU0"/>
<accession>A0AAV7KIU0</accession>
<reference evidence="6 7" key="1">
    <citation type="journal article" date="2023" name="BMC Biol.">
        <title>The compact genome of the sponge Oopsacas minuta (Hexactinellida) is lacking key metazoan core genes.</title>
        <authorList>
            <person name="Santini S."/>
            <person name="Schenkelaars Q."/>
            <person name="Jourda C."/>
            <person name="Duchesne M."/>
            <person name="Belahbib H."/>
            <person name="Rocher C."/>
            <person name="Selva M."/>
            <person name="Riesgo A."/>
            <person name="Vervoort M."/>
            <person name="Leys S.P."/>
            <person name="Kodjabachian L."/>
            <person name="Le Bivic A."/>
            <person name="Borchiellini C."/>
            <person name="Claverie J.M."/>
            <person name="Renard E."/>
        </authorList>
    </citation>
    <scope>NUCLEOTIDE SEQUENCE [LARGE SCALE GENOMIC DNA]</scope>
    <source>
        <strain evidence="6">SPO-2</strain>
    </source>
</reference>
<dbReference type="SMART" id="SM00658">
    <property type="entry name" value="RPOL8c"/>
    <property type="match status" value="1"/>
</dbReference>
<organism evidence="6 7">
    <name type="scientific">Oopsacas minuta</name>
    <dbReference type="NCBI Taxonomy" id="111878"/>
    <lineage>
        <taxon>Eukaryota</taxon>
        <taxon>Metazoa</taxon>
        <taxon>Porifera</taxon>
        <taxon>Hexactinellida</taxon>
        <taxon>Hexasterophora</taxon>
        <taxon>Lyssacinosida</taxon>
        <taxon>Leucopsacidae</taxon>
        <taxon>Oopsacas</taxon>
    </lineage>
</organism>
<evidence type="ECO:0000313" key="6">
    <source>
        <dbReference type="EMBL" id="KAI6660958.1"/>
    </source>
</evidence>
<dbReference type="GO" id="GO:0006351">
    <property type="term" value="P:DNA-templated transcription"/>
    <property type="evidence" value="ECO:0007669"/>
    <property type="project" value="UniProtKB-UniRule"/>
</dbReference>
<gene>
    <name evidence="6" type="ORF">LOD99_13681</name>
</gene>
<keyword evidence="6" id="KW-0804">Transcription</keyword>
<evidence type="ECO:0000313" key="7">
    <source>
        <dbReference type="Proteomes" id="UP001165289"/>
    </source>
</evidence>
<dbReference type="FunFam" id="2.40.50.140:FF:000073">
    <property type="entry name" value="DNA-directed RNA polymerases I, II, and III subunit RPABC3"/>
    <property type="match status" value="1"/>
</dbReference>
<evidence type="ECO:0000256" key="3">
    <source>
        <dbReference type="ARBA" id="ARBA00023242"/>
    </source>
</evidence>
<evidence type="ECO:0000256" key="4">
    <source>
        <dbReference type="ARBA" id="ARBA00044496"/>
    </source>
</evidence>
<keyword evidence="7" id="KW-1185">Reference proteome</keyword>
<dbReference type="GO" id="GO:0005666">
    <property type="term" value="C:RNA polymerase III complex"/>
    <property type="evidence" value="ECO:0007669"/>
    <property type="project" value="TreeGrafter"/>
</dbReference>
<dbReference type="GO" id="GO:0003899">
    <property type="term" value="F:DNA-directed RNA polymerase activity"/>
    <property type="evidence" value="ECO:0007669"/>
    <property type="project" value="UniProtKB-UniRule"/>
</dbReference>
<dbReference type="SUPFAM" id="SSF50249">
    <property type="entry name" value="Nucleic acid-binding proteins"/>
    <property type="match status" value="1"/>
</dbReference>
<comment type="function">
    <text evidence="4 5">DNA-dependent RNA polymerase catalyzes the transcription of DNA into RNA using the four ribonucleoside triphosphates as substrates. Common component of RNA polymerases I, II and III which synthesize ribosomal RNA precursors, mRNA precursors and many functional non-coding RNAs, and small RNAs, such as 5S rRNA and tRNAs, respectively.</text>
</comment>
<dbReference type="PANTHER" id="PTHR10917:SF0">
    <property type="entry name" value="DNA-DIRECTED RNA POLYMERASES I, II, AND III SUBUNIT RPABC3"/>
    <property type="match status" value="1"/>
</dbReference>
<evidence type="ECO:0000256" key="1">
    <source>
        <dbReference type="ARBA" id="ARBA00004123"/>
    </source>
</evidence>
<evidence type="ECO:0000256" key="2">
    <source>
        <dbReference type="ARBA" id="ARBA00008912"/>
    </source>
</evidence>
<dbReference type="GO" id="GO:0005736">
    <property type="term" value="C:RNA polymerase I complex"/>
    <property type="evidence" value="ECO:0007669"/>
    <property type="project" value="TreeGrafter"/>
</dbReference>
<dbReference type="EMBL" id="JAKMXF010000022">
    <property type="protein sequence ID" value="KAI6660958.1"/>
    <property type="molecule type" value="Genomic_DNA"/>
</dbReference>
<name>A0AAV7KIU0_9METZ</name>
<proteinExistence type="inferred from homology"/>
<comment type="subcellular location">
    <subcellularLocation>
        <location evidence="1">Nucleus</location>
    </subcellularLocation>
</comment>
<comment type="caution">
    <text evidence="6">The sequence shown here is derived from an EMBL/GenBank/DDBJ whole genome shotgun (WGS) entry which is preliminary data.</text>
</comment>
<sequence>MAGILFEDIFHVKDLDRDGKKFERVSRLFCESESFKMDLILDVNTQLYPVEIGEKFRLLLASTLNEDGTADDYDYQPGASNAPSRADHFEYVMYGKVYRLESEAGSSESSTLSAFVSYGGLLMKIHGDANNLHAIQPDTYIYLLMKRLTY</sequence>
<protein>
    <recommendedName>
        <fullName evidence="5">DNA-directed RNA polymerases I, II, and III subunit RPABC3</fullName>
    </recommendedName>
</protein>
<comment type="similarity">
    <text evidence="2 5">Belongs to the eukaryotic RPB8 RNA polymerase subunit family.</text>
</comment>